<dbReference type="Gene3D" id="1.10.8.500">
    <property type="entry name" value="HAMP domain in histidine kinase"/>
    <property type="match status" value="1"/>
</dbReference>
<dbReference type="PRINTS" id="PR00260">
    <property type="entry name" value="CHEMTRNSDUCR"/>
</dbReference>
<accession>A0A926WF69</accession>
<dbReference type="InterPro" id="IPR004089">
    <property type="entry name" value="MCPsignal_dom"/>
</dbReference>
<dbReference type="Pfam" id="PF00672">
    <property type="entry name" value="HAMP"/>
    <property type="match status" value="1"/>
</dbReference>
<dbReference type="EMBL" id="JACJQU010000001">
    <property type="protein sequence ID" value="MBD2292018.1"/>
    <property type="molecule type" value="Genomic_DNA"/>
</dbReference>
<dbReference type="Gene3D" id="3.30.450.20">
    <property type="entry name" value="PAS domain"/>
    <property type="match status" value="1"/>
</dbReference>
<dbReference type="GO" id="GO:0004888">
    <property type="term" value="F:transmembrane signaling receptor activity"/>
    <property type="evidence" value="ECO:0007669"/>
    <property type="project" value="InterPro"/>
</dbReference>
<dbReference type="AlphaFoldDB" id="A0A926WF69"/>
<evidence type="ECO:0000259" key="5">
    <source>
        <dbReference type="PROSITE" id="PS50111"/>
    </source>
</evidence>
<feature type="domain" description="Methyl-accepting transducer" evidence="5">
    <location>
        <begin position="284"/>
        <end position="520"/>
    </location>
</feature>
<dbReference type="PROSITE" id="PS50111">
    <property type="entry name" value="CHEMOTAXIS_TRANSDUC_2"/>
    <property type="match status" value="1"/>
</dbReference>
<dbReference type="PANTHER" id="PTHR32089">
    <property type="entry name" value="METHYL-ACCEPTING CHEMOTAXIS PROTEIN MCPB"/>
    <property type="match status" value="1"/>
</dbReference>
<dbReference type="SUPFAM" id="SSF58104">
    <property type="entry name" value="Methyl-accepting chemotaxis protein (MCP) signaling domain"/>
    <property type="match status" value="1"/>
</dbReference>
<keyword evidence="8" id="KW-1185">Reference proteome</keyword>
<dbReference type="GO" id="GO:0006935">
    <property type="term" value="P:chemotaxis"/>
    <property type="evidence" value="ECO:0007669"/>
    <property type="project" value="InterPro"/>
</dbReference>
<sequence>MAPAAFVAAPIYNGENLVGILAIQLPIDQINRVLTSNKNWQNDGLGNTGETYMIGDDLFMRSNSRLLLEDRQAYINILKTQGISDDTIGLVEQLETSIFLQKINTEAAKLAIKKQSGTLIIEQNYQGKTVLSSYAPLKIEGINWAIISEKDLSEAYQPIYNLQQVLLMATAILSLIVALLANFIANQFVKPIEELVKVSKTIANRDYDQQQAEEKNEIVKLQTAFQTVAHKISELVNISQKIADGDLTTPIELSEIKDEISKLQNAFYMMNKDLNSLIFSIQNSGVKITTSSTQIAASGKQLEATVTEQLASTNEVAATAQEIAATSRYLLNMINKVQDITKMTSTAASQSRDELQAMKITMQQLIDATNSLTSKLDIMNKKASNINNVVVTINKFATQTDILSLNAAIEAEKAGQYGAGFAVVAGEIRRLANQTAIATLEIDQIVKDMQTAVYVGVMEMDKFTNSVNNSAKQVNLISNQIGKVINQVESLPPQFEQVCESMEEQSQGAIQISEAMSQLSEAYEQTVDALRETNNALEELEDAAQLLKAETSRFQVSGNGE</sequence>
<evidence type="ECO:0000256" key="1">
    <source>
        <dbReference type="ARBA" id="ARBA00023224"/>
    </source>
</evidence>
<keyword evidence="1 3" id="KW-0807">Transducer</keyword>
<comment type="caution">
    <text evidence="7">The sequence shown here is derived from an EMBL/GenBank/DDBJ whole genome shotgun (WGS) entry which is preliminary data.</text>
</comment>
<dbReference type="PROSITE" id="PS50885">
    <property type="entry name" value="HAMP"/>
    <property type="match status" value="1"/>
</dbReference>
<dbReference type="CDD" id="cd06225">
    <property type="entry name" value="HAMP"/>
    <property type="match status" value="2"/>
</dbReference>
<dbReference type="InterPro" id="IPR003660">
    <property type="entry name" value="HAMP_dom"/>
</dbReference>
<evidence type="ECO:0000259" key="6">
    <source>
        <dbReference type="PROSITE" id="PS50885"/>
    </source>
</evidence>
<protein>
    <submittedName>
        <fullName evidence="7">Methyl-accepting chemotaxis protein</fullName>
    </submittedName>
</protein>
<feature type="domain" description="HAMP" evidence="6">
    <location>
        <begin position="226"/>
        <end position="279"/>
    </location>
</feature>
<name>A0A926WF69_9NOST</name>
<dbReference type="Gene3D" id="1.10.287.950">
    <property type="entry name" value="Methyl-accepting chemotaxis protein"/>
    <property type="match status" value="1"/>
</dbReference>
<dbReference type="Proteomes" id="UP000662185">
    <property type="component" value="Unassembled WGS sequence"/>
</dbReference>
<dbReference type="InterPro" id="IPR004090">
    <property type="entry name" value="Chemotax_Me-accpt_rcpt"/>
</dbReference>
<reference evidence="8" key="1">
    <citation type="journal article" date="2020" name="ISME J.">
        <title>Comparative genomics reveals insights into cyanobacterial evolution and habitat adaptation.</title>
        <authorList>
            <person name="Chen M.Y."/>
            <person name="Teng W.K."/>
            <person name="Zhao L."/>
            <person name="Hu C.X."/>
            <person name="Zhou Y.K."/>
            <person name="Han B.P."/>
            <person name="Song L.R."/>
            <person name="Shu W.S."/>
        </authorList>
    </citation>
    <scope>NUCLEOTIDE SEQUENCE [LARGE SCALE GENOMIC DNA]</scope>
    <source>
        <strain evidence="8">FACHB-251</strain>
    </source>
</reference>
<organism evidence="7 8">
    <name type="scientific">Anabaena sphaerica FACHB-251</name>
    <dbReference type="NCBI Taxonomy" id="2692883"/>
    <lineage>
        <taxon>Bacteria</taxon>
        <taxon>Bacillati</taxon>
        <taxon>Cyanobacteriota</taxon>
        <taxon>Cyanophyceae</taxon>
        <taxon>Nostocales</taxon>
        <taxon>Nostocaceae</taxon>
        <taxon>Anabaena</taxon>
    </lineage>
</organism>
<dbReference type="GO" id="GO:0016020">
    <property type="term" value="C:membrane"/>
    <property type="evidence" value="ECO:0007669"/>
    <property type="project" value="InterPro"/>
</dbReference>
<evidence type="ECO:0000256" key="4">
    <source>
        <dbReference type="SAM" id="Coils"/>
    </source>
</evidence>
<dbReference type="GO" id="GO:0007165">
    <property type="term" value="P:signal transduction"/>
    <property type="evidence" value="ECO:0007669"/>
    <property type="project" value="UniProtKB-KW"/>
</dbReference>
<evidence type="ECO:0000313" key="7">
    <source>
        <dbReference type="EMBL" id="MBD2292018.1"/>
    </source>
</evidence>
<comment type="similarity">
    <text evidence="2">Belongs to the methyl-accepting chemotaxis (MCP) protein family.</text>
</comment>
<evidence type="ECO:0000313" key="8">
    <source>
        <dbReference type="Proteomes" id="UP000662185"/>
    </source>
</evidence>
<feature type="coiled-coil region" evidence="4">
    <location>
        <begin position="520"/>
        <end position="550"/>
    </location>
</feature>
<evidence type="ECO:0000256" key="2">
    <source>
        <dbReference type="ARBA" id="ARBA00029447"/>
    </source>
</evidence>
<proteinExistence type="inferred from homology"/>
<dbReference type="Pfam" id="PF00015">
    <property type="entry name" value="MCPsignal"/>
    <property type="match status" value="1"/>
</dbReference>
<gene>
    <name evidence="7" type="ORF">H6G06_00615</name>
</gene>
<keyword evidence="4" id="KW-0175">Coiled coil</keyword>
<dbReference type="SMART" id="SM00283">
    <property type="entry name" value="MA"/>
    <property type="match status" value="1"/>
</dbReference>
<evidence type="ECO:0000256" key="3">
    <source>
        <dbReference type="PROSITE-ProRule" id="PRU00284"/>
    </source>
</evidence>
<dbReference type="PANTHER" id="PTHR32089:SF120">
    <property type="entry name" value="METHYL-ACCEPTING CHEMOTAXIS PROTEIN TLPQ"/>
    <property type="match status" value="1"/>
</dbReference>